<feature type="transmembrane region" description="Helical" evidence="1">
    <location>
        <begin position="51"/>
        <end position="70"/>
    </location>
</feature>
<evidence type="ECO:0000313" key="2">
    <source>
        <dbReference type="EMBL" id="SHO78705.1"/>
    </source>
</evidence>
<dbReference type="GO" id="GO:0005789">
    <property type="term" value="C:endoplasmic reticulum membrane"/>
    <property type="evidence" value="ECO:0007669"/>
    <property type="project" value="TreeGrafter"/>
</dbReference>
<organism evidence="2 3">
    <name type="scientific">Malassezia sympodialis (strain ATCC 42132)</name>
    <name type="common">Atopic eczema-associated yeast</name>
    <dbReference type="NCBI Taxonomy" id="1230383"/>
    <lineage>
        <taxon>Eukaryota</taxon>
        <taxon>Fungi</taxon>
        <taxon>Dikarya</taxon>
        <taxon>Basidiomycota</taxon>
        <taxon>Ustilaginomycotina</taxon>
        <taxon>Malasseziomycetes</taxon>
        <taxon>Malasseziales</taxon>
        <taxon>Malasseziaceae</taxon>
        <taxon>Malassezia</taxon>
    </lineage>
</organism>
<dbReference type="GO" id="GO:0070072">
    <property type="term" value="P:vacuolar proton-transporting V-type ATPase complex assembly"/>
    <property type="evidence" value="ECO:0007669"/>
    <property type="project" value="InterPro"/>
</dbReference>
<keyword evidence="3" id="KW-1185">Reference proteome</keyword>
<dbReference type="OrthoDB" id="9626941at2759"/>
<dbReference type="InterPro" id="IPR013945">
    <property type="entry name" value="Pkr1"/>
</dbReference>
<dbReference type="Pfam" id="PF08636">
    <property type="entry name" value="Pkr1"/>
    <property type="match status" value="1"/>
</dbReference>
<keyword evidence="1" id="KW-0812">Transmembrane</keyword>
<dbReference type="PANTHER" id="PTHR28251:SF1">
    <property type="entry name" value="V-TYPE ATPASE ASSEMBLY FACTOR PKR1"/>
    <property type="match status" value="1"/>
</dbReference>
<accession>A0A1M8A888</accession>
<protein>
    <submittedName>
        <fullName evidence="2">Uncharacterized protein</fullName>
    </submittedName>
</protein>
<proteinExistence type="predicted"/>
<evidence type="ECO:0000313" key="3">
    <source>
        <dbReference type="Proteomes" id="UP000186303"/>
    </source>
</evidence>
<sequence length="88" mass="10146">MDRFETLCERLLDNIFHEGVNSTTHELMNWIFYALFACLSTLLLASGFNLHVLALLLLAVGVFLSINWFISEIRREAERKEAVTNKSQ</sequence>
<dbReference type="EMBL" id="LT671824">
    <property type="protein sequence ID" value="SHO78705.1"/>
    <property type="molecule type" value="Genomic_DNA"/>
</dbReference>
<keyword evidence="1" id="KW-0472">Membrane</keyword>
<dbReference type="PANTHER" id="PTHR28251">
    <property type="entry name" value="V-TYPE ATPASE ASSEMBLY FACTOR PKR1"/>
    <property type="match status" value="1"/>
</dbReference>
<dbReference type="AlphaFoldDB" id="A0A1M8A888"/>
<reference evidence="3" key="1">
    <citation type="journal article" date="2017" name="Nucleic Acids Res.">
        <title>Proteogenomics produces comprehensive and highly accurate protein-coding gene annotation in a complete genome assembly of Malassezia sympodialis.</title>
        <authorList>
            <person name="Zhu Y."/>
            <person name="Engstroem P.G."/>
            <person name="Tellgren-Roth C."/>
            <person name="Baudo C.D."/>
            <person name="Kennell J.C."/>
            <person name="Sun S."/>
            <person name="Billmyre R.B."/>
            <person name="Schroeder M.S."/>
            <person name="Andersson A."/>
            <person name="Holm T."/>
            <person name="Sigurgeirsson B."/>
            <person name="Wu G."/>
            <person name="Sankaranarayanan S.R."/>
            <person name="Siddharthan R."/>
            <person name="Sanyal K."/>
            <person name="Lundeberg J."/>
            <person name="Nystedt B."/>
            <person name="Boekhout T."/>
            <person name="Dawson T.L. Jr."/>
            <person name="Heitman J."/>
            <person name="Scheynius A."/>
            <person name="Lehtioe J."/>
        </authorList>
    </citation>
    <scope>NUCLEOTIDE SEQUENCE [LARGE SCALE GENOMIC DNA]</scope>
    <source>
        <strain evidence="3">ATCC 42132</strain>
    </source>
</reference>
<dbReference type="VEuPathDB" id="FungiDB:MSYG_3052"/>
<feature type="transmembrane region" description="Helical" evidence="1">
    <location>
        <begin position="27"/>
        <end position="45"/>
    </location>
</feature>
<gene>
    <name evidence="2" type="ORF">MSYG_3052</name>
</gene>
<name>A0A1M8A888_MALS4</name>
<evidence type="ECO:0000256" key="1">
    <source>
        <dbReference type="SAM" id="Phobius"/>
    </source>
</evidence>
<keyword evidence="1" id="KW-1133">Transmembrane helix</keyword>
<dbReference type="Proteomes" id="UP000186303">
    <property type="component" value="Chromosome 4"/>
</dbReference>